<reference evidence="3" key="1">
    <citation type="submission" date="2023-08" db="EMBL/GenBank/DDBJ databases">
        <authorList>
            <person name="Audoor S."/>
            <person name="Bilcke G."/>
        </authorList>
    </citation>
    <scope>NUCLEOTIDE SEQUENCE</scope>
</reference>
<sequence length="1623" mass="181247">MFSRCLKTSNTLRRQLFSTFGSAALFSLALVVIAAGLSIYSAGEIVKEHSSNLMTNHVVDALKTSSRLMAEKLTARLSEVDSSVQLMVESVQDRIVGYPTLEGWDECKYVPFVDSETGNRKYPLAMPPVPMDWNISYTNMLTSSDGESGEAYEAHDSQYNRTRNQLGNRLPYYRVTSERIELSVDVASYHFLGSCDRNADPTSLDWVQGCVEWQTENDNNQTIGGTHYPPPTHSGLYQSTGDLSVFMKPLFESRLDALRINVYLVNSGAGATLSYPASRVTPMSNFKQKQIGEDGLFYISNGCEWMRDINSRTGKPYGSTEFCHPKGAKVPYTEYNPMEEEWAPYFLEQTDKVGYFSPPCSDDDDNHDSKIHQHQLLKAGKAIMDRLTGELIGFTTIDIAVQSLEDGLEDAAAWSNATEVFIIRKSDGQVLGARLPDDKEHGHNNSQDTNRRLLEMAKSGDVFEYDDHLVSANPLVPSKDSESGEDNHHDDHPDTFVPQYYVLLSIPTSNVPLKEEINAAIDNDVIRNVMTSLILFLVGCLAFFIILGGVSSALTDPLLWIEDVAHRVLRDQNSHRRIVLNGDPVKGNLSKVGAVSYAPKTEVYYLVKEFQSVLSGLSGEGVSRVASPTPNSTKNGLTYSNEFESYYGFSDESEKQLHSFDPAGMREDGMRKENSKSRFTLPSMDGNRIENTSVVETPSRRISKYPNPGPVMNESLLATKPVREIKGSERICKSSLFRWIVILIIIPLVLTNAVLVTLVTNSITSSTPQWIQLAEEGSERIARQNLLFVARTKASVMSSVVRRVTRDLHFFSRVVGWLFFEGITRSDSFTKGRSGSAETCKNHSAEDPICPVFPEIPCSCDWESPWETKPWPGCSIFENVTDSRFLQEFHLTGQLTDADNTTGNRNSTLSFPELGSIPDTTYWYSNPAEAPGASKGTNASGDETTYDRMRVSSAASVVYFPIYNYATSLGKKKPILGTFIGFEKDGMFHGADGCYGFDGEIPHAVSSKANRAAEIAPNLCPEGKYGYDPRCRDWYATGKRLYMEGQVPVHVTSPYTFQTTTLTIASGATSPIANPKSGEYIGQVLLDFFPLGLRGSMESAIQQLSFVITPGKDITGGDTVIGPNKTEGWKSEAISDALFPLLGNDGADELRMNFKEKILKPMKNGESDVVEVMLVDENFSPESYILAFAPVTYSLLQPIDPSDFAEGVEESSDVVYSVGIGESKSKIKGPFYEVYEQMRKELENGPRNFFMTVIGVVTTLFVIFTIYVALKVTSPIITLLEIVRDINRGIFSEDIPPLEGGCKESMQVYSIFSRLNKLVMVSNTAFFAHKMDKAKHFLNTALKLFHKIDDEKAIGIASNNLANTLFATLYAESLETEQPLVCSSPGLLNQAIQHYEKAVDVAQNEFESAHVKDKPIFAERLGDRLFNRGMFLLFCSRYSCAPPNAKSEGYENIRRVRTLHYELRDYLLENRLLFEQSASYWNRLIRRINCLLAFYNDEELRNLWDAENLLDEADEVMMALWQMPAAPLFTEVTPNGRRQQLEGAAIILCHQIGHDDQAYHLAMRMFAQDEYLLDASFVPAAETLLDIAEAGEIAISAKLQNELRTMLRNRSRNPMEFLTMETF</sequence>
<name>A0AAD2FXI0_9STRA</name>
<feature type="transmembrane region" description="Helical" evidence="2">
    <location>
        <begin position="529"/>
        <end position="550"/>
    </location>
</feature>
<accession>A0AAD2FXI0</accession>
<protein>
    <submittedName>
        <fullName evidence="3">Uncharacterized protein</fullName>
    </submittedName>
</protein>
<feature type="region of interest" description="Disordered" evidence="1">
    <location>
        <begin position="664"/>
        <end position="683"/>
    </location>
</feature>
<keyword evidence="2" id="KW-0812">Transmembrane</keyword>
<keyword evidence="4" id="KW-1185">Reference proteome</keyword>
<feature type="compositionally biased region" description="Basic and acidic residues" evidence="1">
    <location>
        <begin position="664"/>
        <end position="676"/>
    </location>
</feature>
<keyword evidence="2" id="KW-0472">Membrane</keyword>
<evidence type="ECO:0000313" key="4">
    <source>
        <dbReference type="Proteomes" id="UP001295423"/>
    </source>
</evidence>
<evidence type="ECO:0000256" key="1">
    <source>
        <dbReference type="SAM" id="MobiDB-lite"/>
    </source>
</evidence>
<dbReference type="EMBL" id="CAKOGP040001903">
    <property type="protein sequence ID" value="CAJ1956141.1"/>
    <property type="molecule type" value="Genomic_DNA"/>
</dbReference>
<dbReference type="Proteomes" id="UP001295423">
    <property type="component" value="Unassembled WGS sequence"/>
</dbReference>
<gene>
    <name evidence="3" type="ORF">CYCCA115_LOCUS16094</name>
</gene>
<dbReference type="Gene3D" id="1.25.40.10">
    <property type="entry name" value="Tetratricopeptide repeat domain"/>
    <property type="match status" value="1"/>
</dbReference>
<feature type="transmembrane region" description="Helical" evidence="2">
    <location>
        <begin position="20"/>
        <end position="42"/>
    </location>
</feature>
<keyword evidence="2" id="KW-1133">Transmembrane helix</keyword>
<evidence type="ECO:0000256" key="2">
    <source>
        <dbReference type="SAM" id="Phobius"/>
    </source>
</evidence>
<feature type="transmembrane region" description="Helical" evidence="2">
    <location>
        <begin position="1249"/>
        <end position="1270"/>
    </location>
</feature>
<feature type="transmembrane region" description="Helical" evidence="2">
    <location>
        <begin position="736"/>
        <end position="759"/>
    </location>
</feature>
<organism evidence="3 4">
    <name type="scientific">Cylindrotheca closterium</name>
    <dbReference type="NCBI Taxonomy" id="2856"/>
    <lineage>
        <taxon>Eukaryota</taxon>
        <taxon>Sar</taxon>
        <taxon>Stramenopiles</taxon>
        <taxon>Ochrophyta</taxon>
        <taxon>Bacillariophyta</taxon>
        <taxon>Bacillariophyceae</taxon>
        <taxon>Bacillariophycidae</taxon>
        <taxon>Bacillariales</taxon>
        <taxon>Bacillariaceae</taxon>
        <taxon>Cylindrotheca</taxon>
    </lineage>
</organism>
<dbReference type="InterPro" id="IPR011990">
    <property type="entry name" value="TPR-like_helical_dom_sf"/>
</dbReference>
<evidence type="ECO:0000313" key="3">
    <source>
        <dbReference type="EMBL" id="CAJ1956141.1"/>
    </source>
</evidence>
<comment type="caution">
    <text evidence="3">The sequence shown here is derived from an EMBL/GenBank/DDBJ whole genome shotgun (WGS) entry which is preliminary data.</text>
</comment>
<dbReference type="Gene3D" id="3.30.450.20">
    <property type="entry name" value="PAS domain"/>
    <property type="match status" value="1"/>
</dbReference>
<proteinExistence type="predicted"/>